<evidence type="ECO:0000313" key="1">
    <source>
        <dbReference type="EMBL" id="OOQ84399.1"/>
    </source>
</evidence>
<reference evidence="2" key="1">
    <citation type="submission" date="2015-09" db="EMBL/GenBank/DDBJ databases">
        <authorList>
            <person name="Fill T.P."/>
            <person name="Baretta J.F."/>
            <person name="de Almeida L.G."/>
            <person name="Rocha M."/>
            <person name="de Souza D.H."/>
            <person name="Malavazi I."/>
            <person name="Cerdeira L.T."/>
            <person name="Hong H."/>
            <person name="Samborskyy M."/>
            <person name="de Vasconcelos A.T."/>
            <person name="Leadlay P."/>
            <person name="Rodrigues-Filho E."/>
        </authorList>
    </citation>
    <scope>NUCLEOTIDE SEQUENCE [LARGE SCALE GENOMIC DNA]</scope>
    <source>
        <strain evidence="2">LaBioMMi 136</strain>
    </source>
</reference>
<dbReference type="Proteomes" id="UP000190744">
    <property type="component" value="Unassembled WGS sequence"/>
</dbReference>
<comment type="caution">
    <text evidence="1">The sequence shown here is derived from an EMBL/GenBank/DDBJ whole genome shotgun (WGS) entry which is preliminary data.</text>
</comment>
<name>A0A1S9RFS9_PENBI</name>
<dbReference type="EMBL" id="LJBN01000181">
    <property type="protein sequence ID" value="OOQ84399.1"/>
    <property type="molecule type" value="Genomic_DNA"/>
</dbReference>
<sequence>MKSPPQPATVHELDEYGNLVLHSKVSAIKGRIAKRNSTPYSWNKAQHKPRKSQECIMGQSIRRGLLDEMVKASGQDPTFPMTIFTSSQGTDPECNEVPGCRYRKVSFLDETKVLNSGVIDDSQWFIRLTAFITKTDEDHMNPKIYVEQHVYEGRHDKIIVHELGFGGRIQVDKEYVFRACGDEDRVLGKRDLRLRIVSPEQESFNNYLRGHTTYYGYVIKDYVYVDRETISKELPHVVWRNMSEAPYKISLNGKDLQILLKAKQENQDTADVLSGEDIELLQLRFAGQGHPTEDKISAGNLDVRVNYRPS</sequence>
<proteinExistence type="predicted"/>
<organism evidence="1 2">
    <name type="scientific">Penicillium brasilianum</name>
    <dbReference type="NCBI Taxonomy" id="104259"/>
    <lineage>
        <taxon>Eukaryota</taxon>
        <taxon>Fungi</taxon>
        <taxon>Dikarya</taxon>
        <taxon>Ascomycota</taxon>
        <taxon>Pezizomycotina</taxon>
        <taxon>Eurotiomycetes</taxon>
        <taxon>Eurotiomycetidae</taxon>
        <taxon>Eurotiales</taxon>
        <taxon>Aspergillaceae</taxon>
        <taxon>Penicillium</taxon>
    </lineage>
</organism>
<evidence type="ECO:0000313" key="2">
    <source>
        <dbReference type="Proteomes" id="UP000190744"/>
    </source>
</evidence>
<accession>A0A1S9RFS9</accession>
<gene>
    <name evidence="1" type="ORF">PEBR_30352</name>
</gene>
<protein>
    <submittedName>
        <fullName evidence="1">Uncharacterized protein</fullName>
    </submittedName>
</protein>
<dbReference type="AlphaFoldDB" id="A0A1S9RFS9"/>